<dbReference type="GO" id="GO:0016747">
    <property type="term" value="F:acyltransferase activity, transferring groups other than amino-acyl groups"/>
    <property type="evidence" value="ECO:0007669"/>
    <property type="project" value="InterPro"/>
</dbReference>
<dbReference type="Pfam" id="PF01757">
    <property type="entry name" value="Acyl_transf_3"/>
    <property type="match status" value="1"/>
</dbReference>
<feature type="domain" description="Nose resistant-to-fluoxetine protein N-terminal" evidence="3">
    <location>
        <begin position="89"/>
        <end position="218"/>
    </location>
</feature>
<feature type="transmembrane region" description="Helical" evidence="1">
    <location>
        <begin position="565"/>
        <end position="588"/>
    </location>
</feature>
<keyword evidence="5" id="KW-1185">Reference proteome</keyword>
<feature type="chain" id="PRO_5039325048" description="Nose resistant-to-fluoxetine protein N-terminal domain-containing protein" evidence="2">
    <location>
        <begin position="20"/>
        <end position="810"/>
    </location>
</feature>
<comment type="caution">
    <text evidence="4">The sequence shown here is derived from an EMBL/GenBank/DDBJ whole genome shotgun (WGS) entry which is preliminary data.</text>
</comment>
<feature type="signal peptide" evidence="2">
    <location>
        <begin position="1"/>
        <end position="19"/>
    </location>
</feature>
<feature type="transmembrane region" description="Helical" evidence="1">
    <location>
        <begin position="427"/>
        <end position="450"/>
    </location>
</feature>
<gene>
    <name evidence="4" type="ORF">DPMN_149408</name>
</gene>
<accession>A0A9D4J5A1</accession>
<feature type="transmembrane region" description="Helical" evidence="1">
    <location>
        <begin position="637"/>
        <end position="657"/>
    </location>
</feature>
<protein>
    <recommendedName>
        <fullName evidence="3">Nose resistant-to-fluoxetine protein N-terminal domain-containing protein</fullName>
    </recommendedName>
</protein>
<evidence type="ECO:0000256" key="2">
    <source>
        <dbReference type="SAM" id="SignalP"/>
    </source>
</evidence>
<evidence type="ECO:0000313" key="4">
    <source>
        <dbReference type="EMBL" id="KAH3795847.1"/>
    </source>
</evidence>
<reference evidence="4" key="2">
    <citation type="submission" date="2020-11" db="EMBL/GenBank/DDBJ databases">
        <authorList>
            <person name="McCartney M.A."/>
            <person name="Auch B."/>
            <person name="Kono T."/>
            <person name="Mallez S."/>
            <person name="Becker A."/>
            <person name="Gohl D.M."/>
            <person name="Silverstein K.A.T."/>
            <person name="Koren S."/>
            <person name="Bechman K.B."/>
            <person name="Herman A."/>
            <person name="Abrahante J.E."/>
            <person name="Garbe J."/>
        </authorList>
    </citation>
    <scope>NUCLEOTIDE SEQUENCE</scope>
    <source>
        <strain evidence="4">Duluth1</strain>
        <tissue evidence="4">Whole animal</tissue>
    </source>
</reference>
<feature type="transmembrane region" description="Helical" evidence="1">
    <location>
        <begin position="540"/>
        <end position="558"/>
    </location>
</feature>
<dbReference type="InterPro" id="IPR006621">
    <property type="entry name" value="Nose-resist-to-fluoxetine_N"/>
</dbReference>
<keyword evidence="1" id="KW-1133">Transmembrane helix</keyword>
<dbReference type="Pfam" id="PF20146">
    <property type="entry name" value="NRF"/>
    <property type="match status" value="1"/>
</dbReference>
<evidence type="ECO:0000259" key="3">
    <source>
        <dbReference type="SMART" id="SM00703"/>
    </source>
</evidence>
<dbReference type="AlphaFoldDB" id="A0A9D4J5A1"/>
<feature type="transmembrane region" description="Helical" evidence="1">
    <location>
        <begin position="608"/>
        <end position="625"/>
    </location>
</feature>
<dbReference type="PANTHER" id="PTHR11161">
    <property type="entry name" value="O-ACYLTRANSFERASE"/>
    <property type="match status" value="1"/>
</dbReference>
<keyword evidence="1" id="KW-0472">Membrane</keyword>
<feature type="transmembrane region" description="Helical" evidence="1">
    <location>
        <begin position="715"/>
        <end position="733"/>
    </location>
</feature>
<feature type="transmembrane region" description="Helical" evidence="1">
    <location>
        <begin position="745"/>
        <end position="767"/>
    </location>
</feature>
<keyword evidence="2" id="KW-0732">Signal</keyword>
<name>A0A9D4J5A1_DREPO</name>
<evidence type="ECO:0000313" key="5">
    <source>
        <dbReference type="Proteomes" id="UP000828390"/>
    </source>
</evidence>
<dbReference type="EMBL" id="JAIWYP010000007">
    <property type="protein sequence ID" value="KAH3795847.1"/>
    <property type="molecule type" value="Genomic_DNA"/>
</dbReference>
<proteinExistence type="predicted"/>
<dbReference type="PANTHER" id="PTHR11161:SF0">
    <property type="entry name" value="O-ACYLTRANSFERASE LIKE PROTEIN"/>
    <property type="match status" value="1"/>
</dbReference>
<dbReference type="InterPro" id="IPR002656">
    <property type="entry name" value="Acyl_transf_3_dom"/>
</dbReference>
<feature type="transmembrane region" description="Helical" evidence="1">
    <location>
        <begin position="235"/>
        <end position="258"/>
    </location>
</feature>
<feature type="transmembrane region" description="Helical" evidence="1">
    <location>
        <begin position="394"/>
        <end position="415"/>
    </location>
</feature>
<sequence length="810" mass="89964">MKLISMVILWWLELSCTFCQNEPSGNFVNKVQRELKRQTHIEAIAKDLQTRIGLGSVFSPTGQGPQAVLAPLIKSVLDSVIAEVGANISEACMNSTTQMLKAALNRDEWALRMIDAIGKPPSGLLDFNLQWPGNYDECVQTQVSVLDNSTGLVSEPFAPQYCKASFVLGQNPAAVMTGGYIIVNTGMCLPDKCDNNSASLVAQRLIQLIPINITKSMPPPGMVCQDNHLPWSSSAVGAIVLCCVFAALMAIATVYDAVCQYVLTPKEQVLGGKYTDNGAIEARSHIPDGHASNVNVSNGAVPNGTYRNFGDGHANESFVSDVHVSAEHVSHQKADLKTNEHEIRANSKQYKPGVFGALLLSFSVLSNARKILNTNQPSQTLTSVNGIRFISMTWVVLGHTYVFGLGVLGNLATILPEYVKRFTFQAILNATFAVDTFFVLSGLLVAYLTFREIDKCGGAKKFNWGLYYFHRIWRLTPPYMLVMFVYTSLSKHWGHGPFWPQNGFDPNDCNTWWMNLLYINNFQDSQKMCMGWSWYLANDMQFYIISPLILVLLFYSRLGGVILSVAFVLGNFISAGVLTNVHNFSASIMQRNKDEKGDSFELLYIKPWTRIGPYIVGLLTGYVLYKTKCKVTMSKKANITGWTLATGLAIALLYGLYSDDGTIKLNKVTTIFYNATSRTVWGACVAWVIFACATGYGGPVNALLSWKGIVPLSRLTYCCYLVHPIIMWTNYYSQRQTMYWFDLEVSYKFLGHLCMTYGVAFIVSLAFESPMMGLEKIVLAAVSTPPTITIERHENRELNALDRGHVVRHV</sequence>
<organism evidence="4 5">
    <name type="scientific">Dreissena polymorpha</name>
    <name type="common">Zebra mussel</name>
    <name type="synonym">Mytilus polymorpha</name>
    <dbReference type="NCBI Taxonomy" id="45954"/>
    <lineage>
        <taxon>Eukaryota</taxon>
        <taxon>Metazoa</taxon>
        <taxon>Spiralia</taxon>
        <taxon>Lophotrochozoa</taxon>
        <taxon>Mollusca</taxon>
        <taxon>Bivalvia</taxon>
        <taxon>Autobranchia</taxon>
        <taxon>Heteroconchia</taxon>
        <taxon>Euheterodonta</taxon>
        <taxon>Imparidentia</taxon>
        <taxon>Neoheterodontei</taxon>
        <taxon>Myida</taxon>
        <taxon>Dreissenoidea</taxon>
        <taxon>Dreissenidae</taxon>
        <taxon>Dreissena</taxon>
    </lineage>
</organism>
<dbReference type="Proteomes" id="UP000828390">
    <property type="component" value="Unassembled WGS sequence"/>
</dbReference>
<evidence type="ECO:0000256" key="1">
    <source>
        <dbReference type="SAM" id="Phobius"/>
    </source>
</evidence>
<reference evidence="4" key="1">
    <citation type="journal article" date="2019" name="bioRxiv">
        <title>The Genome of the Zebra Mussel, Dreissena polymorpha: A Resource for Invasive Species Research.</title>
        <authorList>
            <person name="McCartney M.A."/>
            <person name="Auch B."/>
            <person name="Kono T."/>
            <person name="Mallez S."/>
            <person name="Zhang Y."/>
            <person name="Obille A."/>
            <person name="Becker A."/>
            <person name="Abrahante J.E."/>
            <person name="Garbe J."/>
            <person name="Badalamenti J.P."/>
            <person name="Herman A."/>
            <person name="Mangelson H."/>
            <person name="Liachko I."/>
            <person name="Sullivan S."/>
            <person name="Sone E.D."/>
            <person name="Koren S."/>
            <person name="Silverstein K.A.T."/>
            <person name="Beckman K.B."/>
            <person name="Gohl D.M."/>
        </authorList>
    </citation>
    <scope>NUCLEOTIDE SEQUENCE</scope>
    <source>
        <strain evidence="4">Duluth1</strain>
        <tissue evidence="4">Whole animal</tissue>
    </source>
</reference>
<dbReference type="InterPro" id="IPR052728">
    <property type="entry name" value="O2_lipid_transport_reg"/>
</dbReference>
<feature type="transmembrane region" description="Helical" evidence="1">
    <location>
        <begin position="680"/>
        <end position="703"/>
    </location>
</feature>
<keyword evidence="1" id="KW-0812">Transmembrane</keyword>
<dbReference type="SMART" id="SM00703">
    <property type="entry name" value="NRF"/>
    <property type="match status" value="1"/>
</dbReference>